<feature type="transmembrane region" description="Helical" evidence="5">
    <location>
        <begin position="271"/>
        <end position="291"/>
    </location>
</feature>
<keyword evidence="1 5" id="KW-1003">Cell membrane</keyword>
<evidence type="ECO:0000256" key="6">
    <source>
        <dbReference type="SAM" id="MobiDB-lite"/>
    </source>
</evidence>
<feature type="transmembrane region" description="Helical" evidence="5">
    <location>
        <begin position="199"/>
        <end position="216"/>
    </location>
</feature>
<dbReference type="HAMAP" id="MF_01600">
    <property type="entry name" value="UPF0182"/>
    <property type="match status" value="1"/>
</dbReference>
<dbReference type="Pfam" id="PF03699">
    <property type="entry name" value="UPF0182"/>
    <property type="match status" value="1"/>
</dbReference>
<sequence length="969" mass="106278">MPRRRAPIAITIGIVGALVVAFFVFAGIYADVMWYQQLGFVEVLVTEWVARIVLFLIGFVAMAVPVWASIQIAYRTRPVYAKLNSQLDRYQEVFEPLRRLAMFGVPIVLGIFAGVSTASRWDSVLTWLNRTPFGTTDPQFGLDVGFYVFELPFYRSIVGFASAVVLLSGLLVIATNYLYGAIRISGREVVISKAARIQIAITAGVYLLLQAVSIWLDQYATVTEVGSLITGASYTDVNATIPGRQILAVIAAVVAVLFLVTAFLGRWRLPLVGAVLLVVSSLLIGSLYPWVVQRFQVDPSARSLEAPYIQRNIDLTRDAFGVADIEEIPYEAKTDAEPGALRSDAETTASIRLMDPAIISPAFRQLEQFRQYYQFPEQLDVDRYEIDGQSQDTIVAIRDLNLEGLGDAQTWFNTHLVYTHGYGLVAAAGNQRSSDGQPVFLQSGIPSTGTLPEFEPRVYFGENSPEYSIVGAPEGAREIELDFPAGGDGEPQQTTFQGDGGPKLDNVFTKLVYALKFQSEQIFLSDQVNEESQILYDRDPIDRVRKVAPFLTLDTDTYPTVVDGRIVWIVDGYTLSDQYPYSNKVSYSEAISDSDTVASPLAFDEVNYVRNSVKATVDAYDGKVTLYAWDDEDPILQTWDKIFPGKVRPLSEMSGELMSHVRYPADLFKMQRAVLGRYHVTEADAFYSREDAWTTPLDPTQGQGSTLLQPPYYLTMQMPGQEEPTYSIYSTFIPEARGQASRNVLRGYLAVDSDAGSEDGERAEGYGKLRLLNLPEDDNVPGPGQVQNTFNSDTSISAQLNILRQGQSDVINGNLLTIPVGGGLLYVQPVYVRSTGETSYPVLQKVLVAFGDEIAFQDTLDEALNVLFGGDSGAAAGDEEVEPTEPGEGEGEGDGDGTDTPVTADTELQALLNRARQAIEDKQAALQAGDWVEYGRADAELAEIISELIVLAGDEAVETPAAEPPAEGE</sequence>
<keyword evidence="3 5" id="KW-1133">Transmembrane helix</keyword>
<dbReference type="InterPro" id="IPR005372">
    <property type="entry name" value="UPF0182"/>
</dbReference>
<feature type="region of interest" description="Disordered" evidence="6">
    <location>
        <begin position="871"/>
        <end position="902"/>
    </location>
</feature>
<evidence type="ECO:0000256" key="4">
    <source>
        <dbReference type="ARBA" id="ARBA00023136"/>
    </source>
</evidence>
<name>A0ABU1FJ81_9MICO</name>
<comment type="similarity">
    <text evidence="5">Belongs to the UPF0182 family.</text>
</comment>
<comment type="subcellular location">
    <subcellularLocation>
        <location evidence="5">Cell membrane</location>
        <topology evidence="5">Multi-pass membrane protein</topology>
    </subcellularLocation>
</comment>
<dbReference type="Proteomes" id="UP001260072">
    <property type="component" value="Unassembled WGS sequence"/>
</dbReference>
<evidence type="ECO:0000256" key="2">
    <source>
        <dbReference type="ARBA" id="ARBA00022692"/>
    </source>
</evidence>
<feature type="transmembrane region" description="Helical" evidence="5">
    <location>
        <begin position="48"/>
        <end position="68"/>
    </location>
</feature>
<evidence type="ECO:0000256" key="1">
    <source>
        <dbReference type="ARBA" id="ARBA00022475"/>
    </source>
</evidence>
<evidence type="ECO:0000313" key="7">
    <source>
        <dbReference type="EMBL" id="MDR5691817.1"/>
    </source>
</evidence>
<keyword evidence="4 5" id="KW-0472">Membrane</keyword>
<comment type="caution">
    <text evidence="7">The sequence shown here is derived from an EMBL/GenBank/DDBJ whole genome shotgun (WGS) entry which is preliminary data.</text>
</comment>
<gene>
    <name evidence="7" type="ORF">RH861_07035</name>
</gene>
<feature type="transmembrane region" description="Helical" evidence="5">
    <location>
        <begin position="157"/>
        <end position="179"/>
    </location>
</feature>
<reference evidence="8" key="1">
    <citation type="submission" date="2023-07" db="EMBL/GenBank/DDBJ databases">
        <title>Description of three actinobacteria isolated from air of manufacturing shop in a pharmaceutical factory.</title>
        <authorList>
            <person name="Zhang D.-F."/>
        </authorList>
    </citation>
    <scope>NUCLEOTIDE SEQUENCE [LARGE SCALE GENOMIC DNA]</scope>
    <source>
        <strain evidence="8">CCTCC AB 2011122</strain>
    </source>
</reference>
<proteinExistence type="inferred from homology"/>
<evidence type="ECO:0000313" key="8">
    <source>
        <dbReference type="Proteomes" id="UP001260072"/>
    </source>
</evidence>
<feature type="transmembrane region" description="Helical" evidence="5">
    <location>
        <begin position="100"/>
        <end position="121"/>
    </location>
</feature>
<keyword evidence="2 5" id="KW-0812">Transmembrane</keyword>
<feature type="transmembrane region" description="Helical" evidence="5">
    <location>
        <begin position="246"/>
        <end position="264"/>
    </location>
</feature>
<evidence type="ECO:0000256" key="5">
    <source>
        <dbReference type="HAMAP-Rule" id="MF_01600"/>
    </source>
</evidence>
<feature type="compositionally biased region" description="Acidic residues" evidence="6">
    <location>
        <begin position="877"/>
        <end position="897"/>
    </location>
</feature>
<dbReference type="RefSeq" id="WP_310520407.1">
    <property type="nucleotide sequence ID" value="NZ_BAABBS010000002.1"/>
</dbReference>
<keyword evidence="8" id="KW-1185">Reference proteome</keyword>
<evidence type="ECO:0000256" key="3">
    <source>
        <dbReference type="ARBA" id="ARBA00022989"/>
    </source>
</evidence>
<accession>A0ABU1FJ81</accession>
<dbReference type="PANTHER" id="PTHR39344">
    <property type="entry name" value="UPF0182 PROTEIN SLL1060"/>
    <property type="match status" value="1"/>
</dbReference>
<dbReference type="PANTHER" id="PTHR39344:SF1">
    <property type="entry name" value="UPF0182 PROTEIN SLL1060"/>
    <property type="match status" value="1"/>
</dbReference>
<dbReference type="EMBL" id="JAVKGS010000002">
    <property type="protein sequence ID" value="MDR5691817.1"/>
    <property type="molecule type" value="Genomic_DNA"/>
</dbReference>
<protein>
    <recommendedName>
        <fullName evidence="5">UPF0182 protein RH861_07035</fullName>
    </recommendedName>
</protein>
<feature type="transmembrane region" description="Helical" evidence="5">
    <location>
        <begin position="7"/>
        <end position="28"/>
    </location>
</feature>
<organism evidence="7 8">
    <name type="scientific">Agromyces indicus</name>
    <dbReference type="NCBI Taxonomy" id="758919"/>
    <lineage>
        <taxon>Bacteria</taxon>
        <taxon>Bacillati</taxon>
        <taxon>Actinomycetota</taxon>
        <taxon>Actinomycetes</taxon>
        <taxon>Micrococcales</taxon>
        <taxon>Microbacteriaceae</taxon>
        <taxon>Agromyces</taxon>
    </lineage>
</organism>